<evidence type="ECO:0000313" key="4">
    <source>
        <dbReference type="Proteomes" id="UP000078512"/>
    </source>
</evidence>
<sequence>MHFSTSSVISLVTLSAIALAQNSTDPAVPQVCQDCLVSAGIAQVPTCTGDNAWPKGNLAFNTLTADQKNCYCQLSSNDAWVKTCSAPEQCGADIVSSFAQSLVAVKPAVCPTKSGAEACIAPKNCPLAEASEVHYLRQVETTKAEISASNADPLGPSDCAKISPPPPREQRLPTEHLKCWEFLGKNGTVYQGSTTVHQMV</sequence>
<protein>
    <recommendedName>
        <fullName evidence="5">Extracellular membrane protein CFEM domain-containing protein</fullName>
    </recommendedName>
</protein>
<feature type="signal peptide" evidence="2">
    <location>
        <begin position="1"/>
        <end position="20"/>
    </location>
</feature>
<evidence type="ECO:0000313" key="3">
    <source>
        <dbReference type="EMBL" id="OAQ23587.1"/>
    </source>
</evidence>
<reference evidence="3 4" key="1">
    <citation type="submission" date="2016-05" db="EMBL/GenBank/DDBJ databases">
        <title>Genome sequencing reveals origins of a unique bacterial endosymbiosis in the earliest lineages of terrestrial Fungi.</title>
        <authorList>
            <consortium name="DOE Joint Genome Institute"/>
            <person name="Uehling J."/>
            <person name="Gryganskyi A."/>
            <person name="Hameed K."/>
            <person name="Tschaplinski T."/>
            <person name="Misztal P."/>
            <person name="Wu S."/>
            <person name="Desiro A."/>
            <person name="Vande Pol N."/>
            <person name="Du Z.-Y."/>
            <person name="Zienkiewicz A."/>
            <person name="Zienkiewicz K."/>
            <person name="Morin E."/>
            <person name="Tisserant E."/>
            <person name="Splivallo R."/>
            <person name="Hainaut M."/>
            <person name="Henrissat B."/>
            <person name="Ohm R."/>
            <person name="Kuo A."/>
            <person name="Yan J."/>
            <person name="Lipzen A."/>
            <person name="Nolan M."/>
            <person name="Labutti K."/>
            <person name="Barry K."/>
            <person name="Goldstein A."/>
            <person name="Labbe J."/>
            <person name="Schadt C."/>
            <person name="Tuskan G."/>
            <person name="Grigoriev I."/>
            <person name="Martin F."/>
            <person name="Vilgalys R."/>
            <person name="Bonito G."/>
        </authorList>
    </citation>
    <scope>NUCLEOTIDE SEQUENCE [LARGE SCALE GENOMIC DNA]</scope>
    <source>
        <strain evidence="3 4">AG-77</strain>
    </source>
</reference>
<name>A0A197JEL2_9FUNG</name>
<feature type="region of interest" description="Disordered" evidence="1">
    <location>
        <begin position="146"/>
        <end position="170"/>
    </location>
</feature>
<dbReference type="OrthoDB" id="2348294at2759"/>
<accession>A0A197JEL2</accession>
<dbReference type="AlphaFoldDB" id="A0A197JEL2"/>
<organism evidence="3 4">
    <name type="scientific">Linnemannia elongata AG-77</name>
    <dbReference type="NCBI Taxonomy" id="1314771"/>
    <lineage>
        <taxon>Eukaryota</taxon>
        <taxon>Fungi</taxon>
        <taxon>Fungi incertae sedis</taxon>
        <taxon>Mucoromycota</taxon>
        <taxon>Mortierellomycotina</taxon>
        <taxon>Mortierellomycetes</taxon>
        <taxon>Mortierellales</taxon>
        <taxon>Mortierellaceae</taxon>
        <taxon>Linnemannia</taxon>
    </lineage>
</organism>
<evidence type="ECO:0000256" key="1">
    <source>
        <dbReference type="SAM" id="MobiDB-lite"/>
    </source>
</evidence>
<dbReference type="Proteomes" id="UP000078512">
    <property type="component" value="Unassembled WGS sequence"/>
</dbReference>
<gene>
    <name evidence="3" type="ORF">K457DRAFT_24895</name>
</gene>
<evidence type="ECO:0008006" key="5">
    <source>
        <dbReference type="Google" id="ProtNLM"/>
    </source>
</evidence>
<dbReference type="EMBL" id="KV442114">
    <property type="protein sequence ID" value="OAQ23587.1"/>
    <property type="molecule type" value="Genomic_DNA"/>
</dbReference>
<evidence type="ECO:0000256" key="2">
    <source>
        <dbReference type="SAM" id="SignalP"/>
    </source>
</evidence>
<proteinExistence type="predicted"/>
<keyword evidence="4" id="KW-1185">Reference proteome</keyword>
<feature type="chain" id="PRO_5008275858" description="Extracellular membrane protein CFEM domain-containing protein" evidence="2">
    <location>
        <begin position="21"/>
        <end position="200"/>
    </location>
</feature>
<keyword evidence="2" id="KW-0732">Signal</keyword>